<accession>A0A8S5TC32</accession>
<proteinExistence type="predicted"/>
<name>A0A8S5TC32_9CAUD</name>
<dbReference type="EMBL" id="BK032797">
    <property type="protein sequence ID" value="DAF60814.1"/>
    <property type="molecule type" value="Genomic_DNA"/>
</dbReference>
<reference evidence="1" key="1">
    <citation type="journal article" date="2021" name="Proc. Natl. Acad. Sci. U.S.A.">
        <title>A Catalog of Tens of Thousands of Viruses from Human Metagenomes Reveals Hidden Associations with Chronic Diseases.</title>
        <authorList>
            <person name="Tisza M.J."/>
            <person name="Buck C.B."/>
        </authorList>
    </citation>
    <scope>NUCLEOTIDE SEQUENCE</scope>
    <source>
        <strain evidence="1">CtNZc11</strain>
    </source>
</reference>
<organism evidence="1">
    <name type="scientific">Siphoviridae sp. ctNZc11</name>
    <dbReference type="NCBI Taxonomy" id="2827858"/>
    <lineage>
        <taxon>Viruses</taxon>
        <taxon>Duplodnaviria</taxon>
        <taxon>Heunggongvirae</taxon>
        <taxon>Uroviricota</taxon>
        <taxon>Caudoviricetes</taxon>
    </lineage>
</organism>
<evidence type="ECO:0000313" key="1">
    <source>
        <dbReference type="EMBL" id="DAF60814.1"/>
    </source>
</evidence>
<sequence length="79" mass="9502">MFKKELDKMIVFTISAIALFFGCIAIYQEWQVNNLKSSLELTKQELQETRDDRDYNKSQYQKYYELSEELQNQLGVYCE</sequence>
<protein>
    <submittedName>
        <fullName evidence="1">Uncharacterized protein</fullName>
    </submittedName>
</protein>